<dbReference type="PROSITE" id="PS50110">
    <property type="entry name" value="RESPONSE_REGULATORY"/>
    <property type="match status" value="1"/>
</dbReference>
<evidence type="ECO:0000256" key="4">
    <source>
        <dbReference type="ARBA" id="ARBA00023163"/>
    </source>
</evidence>
<name>A0A6V8NH68_9ACTN</name>
<dbReference type="SUPFAM" id="SSF46894">
    <property type="entry name" value="C-terminal effector domain of the bipartite response regulators"/>
    <property type="match status" value="1"/>
</dbReference>
<gene>
    <name evidence="8" type="ORF">HKBW3S03_01157</name>
    <name evidence="9" type="ORF">HKBW3S47_00699</name>
</gene>
<dbReference type="GO" id="GO:0003677">
    <property type="term" value="F:DNA binding"/>
    <property type="evidence" value="ECO:0007669"/>
    <property type="project" value="UniProtKB-KW"/>
</dbReference>
<dbReference type="PROSITE" id="PS00622">
    <property type="entry name" value="HTH_LUXR_1"/>
    <property type="match status" value="1"/>
</dbReference>
<evidence type="ECO:0008006" key="12">
    <source>
        <dbReference type="Google" id="ProtNLM"/>
    </source>
</evidence>
<keyword evidence="2" id="KW-0805">Transcription regulation</keyword>
<dbReference type="Proteomes" id="UP000569018">
    <property type="component" value="Unassembled WGS sequence"/>
</dbReference>
<dbReference type="SUPFAM" id="SSF52172">
    <property type="entry name" value="CheY-like"/>
    <property type="match status" value="1"/>
</dbReference>
<dbReference type="GO" id="GO:0000160">
    <property type="term" value="P:phosphorelay signal transduction system"/>
    <property type="evidence" value="ECO:0007669"/>
    <property type="project" value="InterPro"/>
</dbReference>
<dbReference type="PANTHER" id="PTHR43214">
    <property type="entry name" value="TWO-COMPONENT RESPONSE REGULATOR"/>
    <property type="match status" value="1"/>
</dbReference>
<proteinExistence type="predicted"/>
<dbReference type="GO" id="GO:0006355">
    <property type="term" value="P:regulation of DNA-templated transcription"/>
    <property type="evidence" value="ECO:0007669"/>
    <property type="project" value="InterPro"/>
</dbReference>
<organism evidence="8 11">
    <name type="scientific">Candidatus Hakubella thermalkaliphila</name>
    <dbReference type="NCBI Taxonomy" id="2754717"/>
    <lineage>
        <taxon>Bacteria</taxon>
        <taxon>Bacillati</taxon>
        <taxon>Actinomycetota</taxon>
        <taxon>Actinomycetota incertae sedis</taxon>
        <taxon>Candidatus Hakubellales</taxon>
        <taxon>Candidatus Hakubellaceae</taxon>
        <taxon>Candidatus Hakubella</taxon>
    </lineage>
</organism>
<dbReference type="AlphaFoldDB" id="A0A6V8NH68"/>
<dbReference type="Pfam" id="PF00196">
    <property type="entry name" value="GerE"/>
    <property type="match status" value="1"/>
</dbReference>
<dbReference type="Gene3D" id="3.40.50.2300">
    <property type="match status" value="1"/>
</dbReference>
<accession>A0A6V8NH68</accession>
<evidence type="ECO:0000259" key="7">
    <source>
        <dbReference type="PROSITE" id="PS50110"/>
    </source>
</evidence>
<reference evidence="10 11" key="1">
    <citation type="journal article" date="2020" name="Front. Microbiol.">
        <title>Single-cell genomics of novel Actinobacteria with the Wood-Ljungdahl pathway discovered in a serpentinizing system.</title>
        <authorList>
            <person name="Merino N."/>
            <person name="Kawai M."/>
            <person name="Boyd E.S."/>
            <person name="Colman D.R."/>
            <person name="McGlynn S.E."/>
            <person name="Nealson K.H."/>
            <person name="Kurokawa K."/>
            <person name="Hongoh Y."/>
        </authorList>
    </citation>
    <scope>NUCLEOTIDE SEQUENCE [LARGE SCALE GENOMIC DNA]</scope>
    <source>
        <strain evidence="8 11">S03</strain>
        <strain evidence="9 10">S47</strain>
    </source>
</reference>
<feature type="domain" description="HTH luxR-type" evidence="6">
    <location>
        <begin position="148"/>
        <end position="213"/>
    </location>
</feature>
<dbReference type="Proteomes" id="UP000574717">
    <property type="component" value="Unassembled WGS sequence"/>
</dbReference>
<dbReference type="CDD" id="cd06170">
    <property type="entry name" value="LuxR_C_like"/>
    <property type="match status" value="1"/>
</dbReference>
<keyword evidence="1 5" id="KW-0597">Phosphoprotein</keyword>
<dbReference type="InterPro" id="IPR000792">
    <property type="entry name" value="Tscrpt_reg_LuxR_C"/>
</dbReference>
<dbReference type="InterPro" id="IPR039420">
    <property type="entry name" value="WalR-like"/>
</dbReference>
<comment type="caution">
    <text evidence="8">The sequence shown here is derived from an EMBL/GenBank/DDBJ whole genome shotgun (WGS) entry which is preliminary data.</text>
</comment>
<dbReference type="InterPro" id="IPR011006">
    <property type="entry name" value="CheY-like_superfamily"/>
</dbReference>
<sequence>MDQIRVLLVDDHTLLRQGLRNMLELNKNIVVVGEASEGDEAVRKTKELMPEVVLMDITLPGMNGIQATQMIKQDHPEVNVIILTMHVDEGHAFEAIKAGASGYLVKSATHDELVNAIQVVHKGEALIHPAITKRVMEEFIHLAQGKVEEAKKFGLTEREMEVLEHLCQGASNKEIAEKLFISLKTVKSHLRSIFKKLHVSDRTQAVARALREGMIK</sequence>
<dbReference type="PRINTS" id="PR00038">
    <property type="entry name" value="HTHLUXR"/>
</dbReference>
<dbReference type="SMART" id="SM00448">
    <property type="entry name" value="REC"/>
    <property type="match status" value="1"/>
</dbReference>
<evidence type="ECO:0000256" key="2">
    <source>
        <dbReference type="ARBA" id="ARBA00023015"/>
    </source>
</evidence>
<evidence type="ECO:0000256" key="5">
    <source>
        <dbReference type="PROSITE-ProRule" id="PRU00169"/>
    </source>
</evidence>
<dbReference type="PANTHER" id="PTHR43214:SF43">
    <property type="entry name" value="TWO-COMPONENT RESPONSE REGULATOR"/>
    <property type="match status" value="1"/>
</dbReference>
<evidence type="ECO:0000313" key="11">
    <source>
        <dbReference type="Proteomes" id="UP000574717"/>
    </source>
</evidence>
<dbReference type="EMBL" id="BLRU01000114">
    <property type="protein sequence ID" value="GFP19652.1"/>
    <property type="molecule type" value="Genomic_DNA"/>
</dbReference>
<protein>
    <recommendedName>
        <fullName evidence="12">Two-component system, NarL family, response regulator LiaR</fullName>
    </recommendedName>
</protein>
<dbReference type="SMART" id="SM00421">
    <property type="entry name" value="HTH_LUXR"/>
    <property type="match status" value="1"/>
</dbReference>
<evidence type="ECO:0000313" key="10">
    <source>
        <dbReference type="Proteomes" id="UP000569018"/>
    </source>
</evidence>
<dbReference type="InterPro" id="IPR001789">
    <property type="entry name" value="Sig_transdc_resp-reg_receiver"/>
</dbReference>
<evidence type="ECO:0000256" key="3">
    <source>
        <dbReference type="ARBA" id="ARBA00023125"/>
    </source>
</evidence>
<dbReference type="PROSITE" id="PS50043">
    <property type="entry name" value="HTH_LUXR_2"/>
    <property type="match status" value="1"/>
</dbReference>
<feature type="domain" description="Response regulatory" evidence="7">
    <location>
        <begin position="5"/>
        <end position="121"/>
    </location>
</feature>
<dbReference type="InterPro" id="IPR058245">
    <property type="entry name" value="NreC/VraR/RcsB-like_REC"/>
</dbReference>
<keyword evidence="3" id="KW-0238">DNA-binding</keyword>
<dbReference type="Pfam" id="PF00072">
    <property type="entry name" value="Response_reg"/>
    <property type="match status" value="1"/>
</dbReference>
<feature type="modified residue" description="4-aspartylphosphate" evidence="5">
    <location>
        <position position="56"/>
    </location>
</feature>
<keyword evidence="4" id="KW-0804">Transcription</keyword>
<dbReference type="CDD" id="cd17535">
    <property type="entry name" value="REC_NarL-like"/>
    <property type="match status" value="1"/>
</dbReference>
<evidence type="ECO:0000313" key="8">
    <source>
        <dbReference type="EMBL" id="GFP19652.1"/>
    </source>
</evidence>
<dbReference type="InterPro" id="IPR016032">
    <property type="entry name" value="Sig_transdc_resp-reg_C-effctor"/>
</dbReference>
<dbReference type="RefSeq" id="WP_176235516.1">
    <property type="nucleotide sequence ID" value="NZ_BLRU01000114.1"/>
</dbReference>
<evidence type="ECO:0000259" key="6">
    <source>
        <dbReference type="PROSITE" id="PS50043"/>
    </source>
</evidence>
<dbReference type="FunFam" id="1.10.10.10:FF:000153">
    <property type="entry name" value="LuxR family transcriptional regulator"/>
    <property type="match status" value="1"/>
</dbReference>
<dbReference type="EMBL" id="BLSD01000026">
    <property type="protein sequence ID" value="GFP38999.1"/>
    <property type="molecule type" value="Genomic_DNA"/>
</dbReference>
<evidence type="ECO:0000256" key="1">
    <source>
        <dbReference type="ARBA" id="ARBA00022553"/>
    </source>
</evidence>
<evidence type="ECO:0000313" key="9">
    <source>
        <dbReference type="EMBL" id="GFP38999.1"/>
    </source>
</evidence>